<name>A0ACB0IN16_TRIPR</name>
<keyword evidence="2" id="KW-1185">Reference proteome</keyword>
<dbReference type="Proteomes" id="UP001177021">
    <property type="component" value="Unassembled WGS sequence"/>
</dbReference>
<organism evidence="1 2">
    <name type="scientific">Trifolium pratense</name>
    <name type="common">Red clover</name>
    <dbReference type="NCBI Taxonomy" id="57577"/>
    <lineage>
        <taxon>Eukaryota</taxon>
        <taxon>Viridiplantae</taxon>
        <taxon>Streptophyta</taxon>
        <taxon>Embryophyta</taxon>
        <taxon>Tracheophyta</taxon>
        <taxon>Spermatophyta</taxon>
        <taxon>Magnoliopsida</taxon>
        <taxon>eudicotyledons</taxon>
        <taxon>Gunneridae</taxon>
        <taxon>Pentapetalae</taxon>
        <taxon>rosids</taxon>
        <taxon>fabids</taxon>
        <taxon>Fabales</taxon>
        <taxon>Fabaceae</taxon>
        <taxon>Papilionoideae</taxon>
        <taxon>50 kb inversion clade</taxon>
        <taxon>NPAAA clade</taxon>
        <taxon>Hologalegina</taxon>
        <taxon>IRL clade</taxon>
        <taxon>Trifolieae</taxon>
        <taxon>Trifolium</taxon>
    </lineage>
</organism>
<sequence length="757" mass="82692">MWKPRAFSVSLALLLLPSLFLALVSAQTKRSEWNTLSGSPPLVIAHGGFSGIFPDSSDAAYILATAVSVPNVALWCDVQLTKDRVGICLPNINLENSTYIASIFQNQSVNYLVNDVPTNGYFSVDYTLKDLSNVILSQGVYSRSPLFDGTGYVINTVEDVLKIVAPQTPGLWLNIQHDAFYTQHNLSMRSYVLSVSRKVHINYISSPEVGFLRSITKRFNPKITKLVLRFLNPDDTDPSTNQTYSSLLKNLTFIKTFASGIIVPKGYIWPIDASLYLQPHTSLVSDAHKAGLEVYASDFANDVMSSYNYSYDPLTEYLQFIDNGDFSVDGVLTDFPITPSAAIDCFAHQGTNATRRDNTLIISQFGASGDYPACTDKAYNKAITDGVDVLDCPVQFSKDGTPFCLNSIDLLESTTVAQTSFSDLALNIPQIKSGRGIFTFNLSWTDIKGLTPSILNPFSKYTLFRNPKNKNAGKLLTLSDFLSLTKNQTSLSGILIVIENAAYLAEKQQISVTDVVIEALRNAGYDKPGSQKVYIQSTNSSVLLKFKEKTKYELVYKIDETVGDAVKAAVEDIKTFASSVVISKDSVFPRNTGFLTTFTNIVPKLKAANLSVFVEIFNNEFVSQAWDYFSDPTVEINSYIQEAEIKGVITPFPKTASRYSRNKCLLGNKAPPYMQPVQAGSLLGTVNNQSLPPALAPLPPLTKAEVVESPLPSVDKLAPASSPAAGTKSPPGNAQPKVSVCLFLSSLAVFVASILLL</sequence>
<accession>A0ACB0IN16</accession>
<evidence type="ECO:0000313" key="2">
    <source>
        <dbReference type="Proteomes" id="UP001177021"/>
    </source>
</evidence>
<comment type="caution">
    <text evidence="1">The sequence shown here is derived from an EMBL/GenBank/DDBJ whole genome shotgun (WGS) entry which is preliminary data.</text>
</comment>
<protein>
    <submittedName>
        <fullName evidence="1">Uncharacterized protein</fullName>
    </submittedName>
</protein>
<dbReference type="EMBL" id="CASHSV030000002">
    <property type="protein sequence ID" value="CAJ2633873.1"/>
    <property type="molecule type" value="Genomic_DNA"/>
</dbReference>
<reference evidence="1" key="1">
    <citation type="submission" date="2023-10" db="EMBL/GenBank/DDBJ databases">
        <authorList>
            <person name="Rodriguez Cubillos JULIANA M."/>
            <person name="De Vega J."/>
        </authorList>
    </citation>
    <scope>NUCLEOTIDE SEQUENCE</scope>
</reference>
<gene>
    <name evidence="1" type="ORF">MILVUS5_LOCUS4900</name>
</gene>
<evidence type="ECO:0000313" key="1">
    <source>
        <dbReference type="EMBL" id="CAJ2633873.1"/>
    </source>
</evidence>
<proteinExistence type="predicted"/>